<sequence length="278" mass="29923">MLQLRGSIHTATFTAMNKSFLIVGIAALLPSLAGASSSTWTESTGGAVRLVTSGLPDEDGVLRGALEIRLQPGWKTYWKEPGGSGIPPQLEFASGADVEGYQVHFPPPVRVDDEYGSWAGYQQSVALPVEIKFSDPSSRSVEGSFFLGICESVCIPFEGQFAFDPAAEPENFEHRVKVEGAFAKLAPEPSEGFQAVSARLEGRELRIAVDVPSGLEAPQLFVAVEGVPANLPELHEQRAGRVEYIARLSRVPEPRPSSIYYTITGDGRAVSGYLALEE</sequence>
<name>A0A084UCR0_9HYPH</name>
<dbReference type="eggNOG" id="COG4233">
    <property type="taxonomic scope" value="Bacteria"/>
</dbReference>
<dbReference type="EMBL" id="JMQM01000001">
    <property type="protein sequence ID" value="KFB10746.1"/>
    <property type="molecule type" value="Genomic_DNA"/>
</dbReference>
<protein>
    <recommendedName>
        <fullName evidence="1">Thiol:disulfide interchange protein DsbD N-terminal domain-containing protein</fullName>
    </recommendedName>
</protein>
<dbReference type="AlphaFoldDB" id="A0A084UCR0"/>
<dbReference type="RefSeq" id="WP_051913915.1">
    <property type="nucleotide sequence ID" value="NZ_JMQM01000001.1"/>
</dbReference>
<dbReference type="Pfam" id="PF11412">
    <property type="entry name" value="DsbD_N"/>
    <property type="match status" value="1"/>
</dbReference>
<proteinExistence type="predicted"/>
<dbReference type="OrthoDB" id="9811036at2"/>
<comment type="caution">
    <text evidence="2">The sequence shown here is derived from an EMBL/GenBank/DDBJ whole genome shotgun (WGS) entry which is preliminary data.</text>
</comment>
<reference evidence="2 3" key="1">
    <citation type="submission" date="2014-05" db="EMBL/GenBank/DDBJ databases">
        <title>Draft Genome Sequence of Nitratireductor basaltis Strain UMTGB225, A Marine Bacterium Isolated from Green Barrel Tunicate.</title>
        <authorList>
            <person name="Gan H.Y."/>
        </authorList>
    </citation>
    <scope>NUCLEOTIDE SEQUENCE [LARGE SCALE GENOMIC DNA]</scope>
    <source>
        <strain evidence="2 3">UMTGB225</strain>
    </source>
</reference>
<keyword evidence="3" id="KW-1185">Reference proteome</keyword>
<evidence type="ECO:0000313" key="2">
    <source>
        <dbReference type="EMBL" id="KFB10746.1"/>
    </source>
</evidence>
<dbReference type="STRING" id="472175.EL18_01786"/>
<dbReference type="InterPro" id="IPR028250">
    <property type="entry name" value="DsbDN"/>
</dbReference>
<dbReference type="Proteomes" id="UP000053675">
    <property type="component" value="Unassembled WGS sequence"/>
</dbReference>
<gene>
    <name evidence="2" type="ORF">EL18_01786</name>
</gene>
<organism evidence="2 3">
    <name type="scientific">Nitratireductor basaltis</name>
    <dbReference type="NCBI Taxonomy" id="472175"/>
    <lineage>
        <taxon>Bacteria</taxon>
        <taxon>Pseudomonadati</taxon>
        <taxon>Pseudomonadota</taxon>
        <taxon>Alphaproteobacteria</taxon>
        <taxon>Hyphomicrobiales</taxon>
        <taxon>Phyllobacteriaceae</taxon>
        <taxon>Nitratireductor</taxon>
    </lineage>
</organism>
<dbReference type="PATRIC" id="fig|472175.3.peg.1795"/>
<evidence type="ECO:0000313" key="3">
    <source>
        <dbReference type="Proteomes" id="UP000053675"/>
    </source>
</evidence>
<evidence type="ECO:0000259" key="1">
    <source>
        <dbReference type="Pfam" id="PF11412"/>
    </source>
</evidence>
<accession>A0A084UCR0</accession>
<feature type="domain" description="Thiol:disulfide interchange protein DsbD N-terminal" evidence="1">
    <location>
        <begin position="63"/>
        <end position="161"/>
    </location>
</feature>